<evidence type="ECO:0000313" key="2">
    <source>
        <dbReference type="EMBL" id="SIO28466.1"/>
    </source>
</evidence>
<dbReference type="Gene3D" id="2.160.10.10">
    <property type="entry name" value="Hexapeptide repeat proteins"/>
    <property type="match status" value="1"/>
</dbReference>
<dbReference type="AlphaFoldDB" id="A0A1N6I8W8"/>
<dbReference type="CDD" id="cd04647">
    <property type="entry name" value="LbH_MAT_like"/>
    <property type="match status" value="1"/>
</dbReference>
<accession>A0A1N6I8W8</accession>
<keyword evidence="2" id="KW-0808">Transferase</keyword>
<dbReference type="OrthoDB" id="9801697at2"/>
<feature type="transmembrane region" description="Helical" evidence="1">
    <location>
        <begin position="21"/>
        <end position="40"/>
    </location>
</feature>
<reference evidence="3" key="1">
    <citation type="submission" date="2016-12" db="EMBL/GenBank/DDBJ databases">
        <authorList>
            <person name="Varghese N."/>
            <person name="Submissions S."/>
        </authorList>
    </citation>
    <scope>NUCLEOTIDE SEQUENCE [LARGE SCALE GENOMIC DNA]</scope>
    <source>
        <strain evidence="3">DSM 16779</strain>
    </source>
</reference>
<keyword evidence="3" id="KW-1185">Reference proteome</keyword>
<dbReference type="InterPro" id="IPR011004">
    <property type="entry name" value="Trimer_LpxA-like_sf"/>
</dbReference>
<organism evidence="2 3">
    <name type="scientific">Chryseobacterium scophthalmum</name>
    <dbReference type="NCBI Taxonomy" id="59733"/>
    <lineage>
        <taxon>Bacteria</taxon>
        <taxon>Pseudomonadati</taxon>
        <taxon>Bacteroidota</taxon>
        <taxon>Flavobacteriia</taxon>
        <taxon>Flavobacteriales</taxon>
        <taxon>Weeksellaceae</taxon>
        <taxon>Chryseobacterium group</taxon>
        <taxon>Chryseobacterium</taxon>
    </lineage>
</organism>
<keyword evidence="1" id="KW-0812">Transmembrane</keyword>
<dbReference type="PANTHER" id="PTHR23416:SF78">
    <property type="entry name" value="LIPOPOLYSACCHARIDE BIOSYNTHESIS O-ACETYL TRANSFERASE WBBJ-RELATED"/>
    <property type="match status" value="1"/>
</dbReference>
<dbReference type="STRING" id="59733.SAMN05421769_3154"/>
<dbReference type="InterPro" id="IPR051159">
    <property type="entry name" value="Hexapeptide_acetyltransf"/>
</dbReference>
<dbReference type="EMBL" id="FSRQ01000003">
    <property type="protein sequence ID" value="SIO28466.1"/>
    <property type="molecule type" value="Genomic_DNA"/>
</dbReference>
<dbReference type="RefSeq" id="WP_143747604.1">
    <property type="nucleotide sequence ID" value="NZ_FSRQ01000003.1"/>
</dbReference>
<keyword evidence="1" id="KW-1133">Transmembrane helix</keyword>
<sequence length="199" mass="22483">MKNYNIHLTKFSSTLYSSMRFFPLFMLYFRGLMVFLRVNAFGGICKSIPRVDKNFSFKYPPHRGIYIGKKCSFGPNVMIEVPYYAKLKIGDNVSFASNTVISSEISINIGDNCLFAEFISIRDAEHSYQKKMLIKEQELISDEVIIESDVWIGRGACVLMGCKISQGSIIGANSLIKNKITKPYAIYVGIPAKEIGMRD</sequence>
<gene>
    <name evidence="2" type="ORF">SAMN05421769_3154</name>
</gene>
<keyword evidence="1" id="KW-0472">Membrane</keyword>
<evidence type="ECO:0000256" key="1">
    <source>
        <dbReference type="SAM" id="Phobius"/>
    </source>
</evidence>
<proteinExistence type="predicted"/>
<protein>
    <submittedName>
        <fullName evidence="2">Acetyltransferase (Isoleucine patch superfamily)</fullName>
    </submittedName>
</protein>
<dbReference type="GO" id="GO:0016740">
    <property type="term" value="F:transferase activity"/>
    <property type="evidence" value="ECO:0007669"/>
    <property type="project" value="UniProtKB-KW"/>
</dbReference>
<dbReference type="PANTHER" id="PTHR23416">
    <property type="entry name" value="SIALIC ACID SYNTHASE-RELATED"/>
    <property type="match status" value="1"/>
</dbReference>
<dbReference type="SUPFAM" id="SSF51161">
    <property type="entry name" value="Trimeric LpxA-like enzymes"/>
    <property type="match status" value="1"/>
</dbReference>
<evidence type="ECO:0000313" key="3">
    <source>
        <dbReference type="Proteomes" id="UP000184782"/>
    </source>
</evidence>
<name>A0A1N6I8W8_9FLAO</name>
<dbReference type="Proteomes" id="UP000184782">
    <property type="component" value="Unassembled WGS sequence"/>
</dbReference>